<dbReference type="Pfam" id="PF11367">
    <property type="entry name" value="Tail_completion_gp17"/>
    <property type="match status" value="1"/>
</dbReference>
<reference evidence="1" key="1">
    <citation type="submission" date="2021-10" db="EMBL/GenBank/DDBJ databases">
        <title>Loktanella gaetbuli sp. nov., isolated from a tidal flat.</title>
        <authorList>
            <person name="Park S."/>
            <person name="Yoon J.-H."/>
        </authorList>
    </citation>
    <scope>NUCLEOTIDE SEQUENCE</scope>
    <source>
        <strain evidence="1">TSTF-M6</strain>
    </source>
</reference>
<dbReference type="RefSeq" id="WP_226746917.1">
    <property type="nucleotide sequence ID" value="NZ_JAJATZ010000001.1"/>
</dbReference>
<keyword evidence="2" id="KW-1185">Reference proteome</keyword>
<dbReference type="Proteomes" id="UP001138961">
    <property type="component" value="Unassembled WGS sequence"/>
</dbReference>
<accession>A0ABS8BQT4</accession>
<proteinExistence type="predicted"/>
<evidence type="ECO:0000313" key="2">
    <source>
        <dbReference type="Proteomes" id="UP001138961"/>
    </source>
</evidence>
<protein>
    <submittedName>
        <fullName evidence="1">DUF3168 domain-containing protein</fullName>
    </submittedName>
</protein>
<comment type="caution">
    <text evidence="1">The sequence shown here is derived from an EMBL/GenBank/DDBJ whole genome shotgun (WGS) entry which is preliminary data.</text>
</comment>
<evidence type="ECO:0000313" key="1">
    <source>
        <dbReference type="EMBL" id="MCB5197841.1"/>
    </source>
</evidence>
<dbReference type="InterPro" id="IPR021508">
    <property type="entry name" value="Gp17-like"/>
</dbReference>
<dbReference type="InterPro" id="IPR053745">
    <property type="entry name" value="Viral_Tail_Comp_sf"/>
</dbReference>
<gene>
    <name evidence="1" type="ORF">LGQ03_01170</name>
</gene>
<sequence>MSYAMSLALQQAVYQRLSADPELTALVGGDVYDNVPEGVLPDLYVVLGAEKVRDASDAGGAGAIHEFTVSVLTQAAGFARAKAAAAAVSDAVTGHDLVLSRGRVLGLRFHKAAAARIGTADRRRIDLIFHARLSDD</sequence>
<name>A0ABS8BQT4_9RHOB</name>
<dbReference type="EMBL" id="JAJATZ010000001">
    <property type="protein sequence ID" value="MCB5197841.1"/>
    <property type="molecule type" value="Genomic_DNA"/>
</dbReference>
<organism evidence="1 2">
    <name type="scientific">Loktanella gaetbuli</name>
    <dbReference type="NCBI Taxonomy" id="2881335"/>
    <lineage>
        <taxon>Bacteria</taxon>
        <taxon>Pseudomonadati</taxon>
        <taxon>Pseudomonadota</taxon>
        <taxon>Alphaproteobacteria</taxon>
        <taxon>Rhodobacterales</taxon>
        <taxon>Roseobacteraceae</taxon>
        <taxon>Loktanella</taxon>
    </lineage>
</organism>
<dbReference type="Gene3D" id="3.30.2000.30">
    <property type="match status" value="1"/>
</dbReference>